<evidence type="ECO:0000256" key="8">
    <source>
        <dbReference type="SAM" id="MobiDB-lite"/>
    </source>
</evidence>
<evidence type="ECO:0000256" key="1">
    <source>
        <dbReference type="ARBA" id="ARBA00001947"/>
    </source>
</evidence>
<dbReference type="GO" id="GO:0004817">
    <property type="term" value="F:cysteine-tRNA ligase activity"/>
    <property type="evidence" value="ECO:0007669"/>
    <property type="project" value="InterPro"/>
</dbReference>
<feature type="compositionally biased region" description="Basic residues" evidence="8">
    <location>
        <begin position="286"/>
        <end position="314"/>
    </location>
</feature>
<keyword evidence="7" id="KW-0067">ATP-binding</keyword>
<dbReference type="GO" id="GO:0005524">
    <property type="term" value="F:ATP binding"/>
    <property type="evidence" value="ECO:0007669"/>
    <property type="project" value="UniProtKB-KW"/>
</dbReference>
<comment type="cofactor">
    <cofactor evidence="1">
        <name>Zn(2+)</name>
        <dbReference type="ChEBI" id="CHEBI:29105"/>
    </cofactor>
</comment>
<evidence type="ECO:0000313" key="11">
    <source>
        <dbReference type="Proteomes" id="UP000297703"/>
    </source>
</evidence>
<dbReference type="OrthoDB" id="438179at2759"/>
<evidence type="ECO:0000256" key="7">
    <source>
        <dbReference type="ARBA" id="ARBA00022840"/>
    </source>
</evidence>
<sequence length="320" mass="36063">MMHELIERGHAYAAEDGSGDVYFDVRSFPRYGELTRQSIDDMAEAEDADPRGKRDPRDFALWKGSKEGEPDTASWDTPWGRGRPGWHLECSAMARKYLGRTFDIHGGGIDLRFPHHENEIAQSKACGDEYARYWMHNAWVTVQGEKMSKSLGNSLVVSQIAQHTRPLVLRYYLGAAHYRTQIEYHEGSLNEAETAVERIESFLRRALPDGDIRELTSEDIPAEFARCMDDDLNVSGALAVVYDTVRAGNTALDAGDAEAAKAAAWRVVAMTDVLGVNPPTHGSLRSPRRSRLRYRRPPPRHPHRSRGRCRRHPPRCSVVA</sequence>
<dbReference type="Proteomes" id="UP000297703">
    <property type="component" value="Unassembled WGS sequence"/>
</dbReference>
<gene>
    <name evidence="10" type="ORF">DR999_PMT23831</name>
</gene>
<keyword evidence="11" id="KW-1185">Reference proteome</keyword>
<evidence type="ECO:0000256" key="2">
    <source>
        <dbReference type="ARBA" id="ARBA00022490"/>
    </source>
</evidence>
<evidence type="ECO:0000313" key="10">
    <source>
        <dbReference type="EMBL" id="TFJ94901.1"/>
    </source>
</evidence>
<feature type="region of interest" description="Disordered" evidence="8">
    <location>
        <begin position="276"/>
        <end position="320"/>
    </location>
</feature>
<keyword evidence="3" id="KW-0436">Ligase</keyword>
<feature type="compositionally biased region" description="Basic and acidic residues" evidence="8">
    <location>
        <begin position="48"/>
        <end position="69"/>
    </location>
</feature>
<keyword evidence="4" id="KW-0479">Metal-binding</keyword>
<dbReference type="InterPro" id="IPR014729">
    <property type="entry name" value="Rossmann-like_a/b/a_fold"/>
</dbReference>
<dbReference type="AlphaFoldDB" id="A0A4D9DEH8"/>
<comment type="caution">
    <text evidence="10">The sequence shown here is derived from an EMBL/GenBank/DDBJ whole genome shotgun (WGS) entry which is preliminary data.</text>
</comment>
<organism evidence="10 11">
    <name type="scientific">Platysternon megacephalum</name>
    <name type="common">big-headed turtle</name>
    <dbReference type="NCBI Taxonomy" id="55544"/>
    <lineage>
        <taxon>Eukaryota</taxon>
        <taxon>Metazoa</taxon>
        <taxon>Chordata</taxon>
        <taxon>Craniata</taxon>
        <taxon>Vertebrata</taxon>
        <taxon>Euteleostomi</taxon>
        <taxon>Archelosauria</taxon>
        <taxon>Testudinata</taxon>
        <taxon>Testudines</taxon>
        <taxon>Cryptodira</taxon>
        <taxon>Durocryptodira</taxon>
        <taxon>Testudinoidea</taxon>
        <taxon>Platysternidae</taxon>
        <taxon>Platysternon</taxon>
    </lineage>
</organism>
<dbReference type="InterPro" id="IPR032678">
    <property type="entry name" value="tRNA-synt_1_cat_dom"/>
</dbReference>
<dbReference type="InterPro" id="IPR009080">
    <property type="entry name" value="tRNAsynth_Ia_anticodon-bd"/>
</dbReference>
<dbReference type="GO" id="GO:0006423">
    <property type="term" value="P:cysteinyl-tRNA aminoacylation"/>
    <property type="evidence" value="ECO:0007669"/>
    <property type="project" value="InterPro"/>
</dbReference>
<dbReference type="Gene3D" id="3.40.50.620">
    <property type="entry name" value="HUPs"/>
    <property type="match status" value="1"/>
</dbReference>
<dbReference type="Pfam" id="PF09190">
    <property type="entry name" value="DALR_2"/>
    <property type="match status" value="1"/>
</dbReference>
<keyword evidence="6" id="KW-0862">Zinc</keyword>
<dbReference type="SMART" id="SM00840">
    <property type="entry name" value="DALR_2"/>
    <property type="match status" value="1"/>
</dbReference>
<keyword evidence="5" id="KW-0547">Nucleotide-binding</keyword>
<reference evidence="10 11" key="1">
    <citation type="submission" date="2019-04" db="EMBL/GenBank/DDBJ databases">
        <title>Draft genome of the big-headed turtle Platysternon megacephalum.</title>
        <authorList>
            <person name="Gong S."/>
        </authorList>
    </citation>
    <scope>NUCLEOTIDE SEQUENCE [LARGE SCALE GENOMIC DNA]</scope>
    <source>
        <strain evidence="10">DO16091913</strain>
        <tissue evidence="10">Muscle</tissue>
    </source>
</reference>
<dbReference type="SUPFAM" id="SSF52374">
    <property type="entry name" value="Nucleotidylyl transferase"/>
    <property type="match status" value="1"/>
</dbReference>
<evidence type="ECO:0000256" key="6">
    <source>
        <dbReference type="ARBA" id="ARBA00022833"/>
    </source>
</evidence>
<evidence type="ECO:0000256" key="5">
    <source>
        <dbReference type="ARBA" id="ARBA00022741"/>
    </source>
</evidence>
<dbReference type="Pfam" id="PF01406">
    <property type="entry name" value="tRNA-synt_1e"/>
    <property type="match status" value="1"/>
</dbReference>
<dbReference type="InterPro" id="IPR024909">
    <property type="entry name" value="Cys-tRNA/MSH_ligase"/>
</dbReference>
<dbReference type="PANTHER" id="PTHR10890:SF30">
    <property type="entry name" value="CYSTEINE--TRNA LIGASE"/>
    <property type="match status" value="1"/>
</dbReference>
<dbReference type="GO" id="GO:0046872">
    <property type="term" value="F:metal ion binding"/>
    <property type="evidence" value="ECO:0007669"/>
    <property type="project" value="UniProtKB-KW"/>
</dbReference>
<dbReference type="InterPro" id="IPR015273">
    <property type="entry name" value="Cys-tRNA-synt_Ia_DALR"/>
</dbReference>
<evidence type="ECO:0000259" key="9">
    <source>
        <dbReference type="SMART" id="SM00840"/>
    </source>
</evidence>
<keyword evidence="2" id="KW-0963">Cytoplasm</keyword>
<dbReference type="EMBL" id="QXTE01022617">
    <property type="protein sequence ID" value="TFJ94901.1"/>
    <property type="molecule type" value="Genomic_DNA"/>
</dbReference>
<proteinExistence type="predicted"/>
<accession>A0A4D9DEH8</accession>
<dbReference type="PRINTS" id="PR00983">
    <property type="entry name" value="TRNASYNTHCYS"/>
</dbReference>
<reference evidence="10 11" key="2">
    <citation type="submission" date="2019-04" db="EMBL/GenBank/DDBJ databases">
        <title>The genome sequence of big-headed turtle.</title>
        <authorList>
            <person name="Gong S."/>
        </authorList>
    </citation>
    <scope>NUCLEOTIDE SEQUENCE [LARGE SCALE GENOMIC DNA]</scope>
    <source>
        <strain evidence="10">DO16091913</strain>
        <tissue evidence="10">Muscle</tissue>
    </source>
</reference>
<evidence type="ECO:0000256" key="3">
    <source>
        <dbReference type="ARBA" id="ARBA00022598"/>
    </source>
</evidence>
<dbReference type="STRING" id="55544.A0A4D9DEH8"/>
<dbReference type="Gene3D" id="1.20.120.640">
    <property type="entry name" value="Anticodon-binding domain of a subclass of class I aminoacyl-tRNA synthetases"/>
    <property type="match status" value="1"/>
</dbReference>
<evidence type="ECO:0000256" key="4">
    <source>
        <dbReference type="ARBA" id="ARBA00022723"/>
    </source>
</evidence>
<dbReference type="PANTHER" id="PTHR10890">
    <property type="entry name" value="CYSTEINYL-TRNA SYNTHETASE"/>
    <property type="match status" value="1"/>
</dbReference>
<dbReference type="SUPFAM" id="SSF47323">
    <property type="entry name" value="Anticodon-binding domain of a subclass of class I aminoacyl-tRNA synthetases"/>
    <property type="match status" value="1"/>
</dbReference>
<dbReference type="GO" id="GO:0005829">
    <property type="term" value="C:cytosol"/>
    <property type="evidence" value="ECO:0007669"/>
    <property type="project" value="TreeGrafter"/>
</dbReference>
<name>A0A4D9DEH8_9SAUR</name>
<feature type="domain" description="Cysteinyl-tRNA synthetase class Ia DALR" evidence="9">
    <location>
        <begin position="223"/>
        <end position="284"/>
    </location>
</feature>
<feature type="region of interest" description="Disordered" evidence="8">
    <location>
        <begin position="41"/>
        <end position="78"/>
    </location>
</feature>
<protein>
    <submittedName>
        <fullName evidence="10">SET domain protein</fullName>
    </submittedName>
</protein>